<organism evidence="9 10">
    <name type="scientific">Yinghuangia soli</name>
    <dbReference type="NCBI Taxonomy" id="2908204"/>
    <lineage>
        <taxon>Bacteria</taxon>
        <taxon>Bacillati</taxon>
        <taxon>Actinomycetota</taxon>
        <taxon>Actinomycetes</taxon>
        <taxon>Kitasatosporales</taxon>
        <taxon>Streptomycetaceae</taxon>
        <taxon>Yinghuangia</taxon>
    </lineage>
</organism>
<feature type="domain" description="Gram-positive cocci surface proteins LPxTG" evidence="8">
    <location>
        <begin position="214"/>
        <end position="250"/>
    </location>
</feature>
<reference evidence="9" key="1">
    <citation type="submission" date="2022-01" db="EMBL/GenBank/DDBJ databases">
        <title>Genome-Based Taxonomic Classification of the Phylum Actinobacteria.</title>
        <authorList>
            <person name="Gao Y."/>
        </authorList>
    </citation>
    <scope>NUCLEOTIDE SEQUENCE</scope>
    <source>
        <strain evidence="9">KLBMP 8922</strain>
    </source>
</reference>
<name>A0AA41TX35_9ACTN</name>
<keyword evidence="2" id="KW-0964">Secreted</keyword>
<evidence type="ECO:0000256" key="4">
    <source>
        <dbReference type="ARBA" id="ARBA00023088"/>
    </source>
</evidence>
<accession>A0AA41TX35</accession>
<evidence type="ECO:0000256" key="1">
    <source>
        <dbReference type="ARBA" id="ARBA00022512"/>
    </source>
</evidence>
<dbReference type="PROSITE" id="PS50847">
    <property type="entry name" value="GRAM_POS_ANCHORING"/>
    <property type="match status" value="1"/>
</dbReference>
<sequence>MAERKRIRGVAACLMLTSLVLPARPAQAVPVPAASTGPAQAGPAEQPGPPAPSAGPSLGIAPRAGLPGLRPDPDLHPSTAPGGAAAEHGHGVPGRSGAAQPSREERDALLARLAPYGVRPVLDEAGAPALTADRELVLAGGPEALAAMQAAGVELAPGPRAGVSAVRSGERIVGWYVLDDPVAPAPPSAPPNVPPVPSGVPGPVPAQPPAAPVLPKTGPSGTFPLAASGAVLLAAGAVFVRIAARRRARG</sequence>
<keyword evidence="6" id="KW-0472">Membrane</keyword>
<evidence type="ECO:0000256" key="2">
    <source>
        <dbReference type="ARBA" id="ARBA00022525"/>
    </source>
</evidence>
<keyword evidence="4" id="KW-0572">Peptidoglycan-anchor</keyword>
<feature type="chain" id="PRO_5041364334" evidence="7">
    <location>
        <begin position="29"/>
        <end position="250"/>
    </location>
</feature>
<keyword evidence="6" id="KW-0812">Transmembrane</keyword>
<feature type="transmembrane region" description="Helical" evidence="6">
    <location>
        <begin position="223"/>
        <end position="244"/>
    </location>
</feature>
<feature type="compositionally biased region" description="Low complexity" evidence="5">
    <location>
        <begin position="28"/>
        <end position="45"/>
    </location>
</feature>
<gene>
    <name evidence="9" type="ORF">LZ495_04270</name>
</gene>
<comment type="caution">
    <text evidence="9">The sequence shown here is derived from an EMBL/GenBank/DDBJ whole genome shotgun (WGS) entry which is preliminary data.</text>
</comment>
<feature type="region of interest" description="Disordered" evidence="5">
    <location>
        <begin position="186"/>
        <end position="213"/>
    </location>
</feature>
<keyword evidence="1" id="KW-0134">Cell wall</keyword>
<feature type="region of interest" description="Disordered" evidence="5">
    <location>
        <begin position="28"/>
        <end position="104"/>
    </location>
</feature>
<feature type="signal peptide" evidence="7">
    <location>
        <begin position="1"/>
        <end position="28"/>
    </location>
</feature>
<proteinExistence type="predicted"/>
<dbReference type="NCBIfam" id="TIGR01167">
    <property type="entry name" value="LPXTG_anchor"/>
    <property type="match status" value="1"/>
</dbReference>
<keyword evidence="3 7" id="KW-0732">Signal</keyword>
<dbReference type="EMBL" id="JAKFHA010000002">
    <property type="protein sequence ID" value="MCF2526438.1"/>
    <property type="molecule type" value="Genomic_DNA"/>
</dbReference>
<keyword evidence="6" id="KW-1133">Transmembrane helix</keyword>
<dbReference type="InterPro" id="IPR019931">
    <property type="entry name" value="LPXTG_anchor"/>
</dbReference>
<evidence type="ECO:0000256" key="7">
    <source>
        <dbReference type="SAM" id="SignalP"/>
    </source>
</evidence>
<dbReference type="RefSeq" id="WP_235050526.1">
    <property type="nucleotide sequence ID" value="NZ_JAKFHA010000002.1"/>
</dbReference>
<evidence type="ECO:0000313" key="9">
    <source>
        <dbReference type="EMBL" id="MCF2526438.1"/>
    </source>
</evidence>
<evidence type="ECO:0000256" key="3">
    <source>
        <dbReference type="ARBA" id="ARBA00022729"/>
    </source>
</evidence>
<dbReference type="AlphaFoldDB" id="A0AA41TX35"/>
<evidence type="ECO:0000259" key="8">
    <source>
        <dbReference type="PROSITE" id="PS50847"/>
    </source>
</evidence>
<keyword evidence="10" id="KW-1185">Reference proteome</keyword>
<evidence type="ECO:0000313" key="10">
    <source>
        <dbReference type="Proteomes" id="UP001165378"/>
    </source>
</evidence>
<protein>
    <submittedName>
        <fullName evidence="9">LPXTG cell wall anchor domain-containing protein</fullName>
    </submittedName>
</protein>
<evidence type="ECO:0000256" key="6">
    <source>
        <dbReference type="SAM" id="Phobius"/>
    </source>
</evidence>
<dbReference type="Proteomes" id="UP001165378">
    <property type="component" value="Unassembled WGS sequence"/>
</dbReference>
<evidence type="ECO:0000256" key="5">
    <source>
        <dbReference type="SAM" id="MobiDB-lite"/>
    </source>
</evidence>
<feature type="compositionally biased region" description="Pro residues" evidence="5">
    <location>
        <begin position="186"/>
        <end position="212"/>
    </location>
</feature>